<protein>
    <recommendedName>
        <fullName evidence="4">NADH:flavin oxidoreductase/NADH oxidase N-terminal domain-containing protein</fullName>
    </recommendedName>
</protein>
<dbReference type="InterPro" id="IPR001155">
    <property type="entry name" value="OxRdtase_FMN_N"/>
</dbReference>
<dbReference type="InParanoid" id="K3WA76"/>
<dbReference type="GO" id="GO:0005829">
    <property type="term" value="C:cytosol"/>
    <property type="evidence" value="ECO:0007669"/>
    <property type="project" value="UniProtKB-ARBA"/>
</dbReference>
<dbReference type="EnsemblProtists" id="PYU1_T001867">
    <property type="protein sequence ID" value="PYU1_T001867"/>
    <property type="gene ID" value="PYU1_G001865"/>
</dbReference>
<dbReference type="VEuPathDB" id="FungiDB:PYU1_G001865"/>
<dbReference type="PANTHER" id="PTHR22893:SF91">
    <property type="entry name" value="NADPH DEHYDROGENASE 2-RELATED"/>
    <property type="match status" value="1"/>
</dbReference>
<evidence type="ECO:0000313" key="5">
    <source>
        <dbReference type="EnsemblProtists" id="PYU1_T001867"/>
    </source>
</evidence>
<dbReference type="GO" id="GO:0016628">
    <property type="term" value="F:oxidoreductase activity, acting on the CH-CH group of donors, NAD or NADP as acceptor"/>
    <property type="evidence" value="ECO:0007669"/>
    <property type="project" value="UniProtKB-ARBA"/>
</dbReference>
<dbReference type="HOGENOM" id="CLU_012153_0_0_1"/>
<dbReference type="Pfam" id="PF00724">
    <property type="entry name" value="Oxidored_FMN"/>
    <property type="match status" value="1"/>
</dbReference>
<reference evidence="5" key="3">
    <citation type="submission" date="2015-02" db="UniProtKB">
        <authorList>
            <consortium name="EnsemblProtists"/>
        </authorList>
    </citation>
    <scope>IDENTIFICATION</scope>
    <source>
        <strain evidence="5">DAOM BR144</strain>
    </source>
</reference>
<reference evidence="6" key="2">
    <citation type="submission" date="2010-04" db="EMBL/GenBank/DDBJ databases">
        <authorList>
            <person name="Buell R."/>
            <person name="Hamilton J."/>
            <person name="Hostetler J."/>
        </authorList>
    </citation>
    <scope>NUCLEOTIDE SEQUENCE [LARGE SCALE GENOMIC DNA]</scope>
    <source>
        <strain evidence="6">DAOM:BR144</strain>
    </source>
</reference>
<comment type="similarity">
    <text evidence="2">Belongs to the NADH:flavin oxidoreductase/NADH oxidase family.</text>
</comment>
<dbReference type="PANTHER" id="PTHR22893">
    <property type="entry name" value="NADH OXIDOREDUCTASE-RELATED"/>
    <property type="match status" value="1"/>
</dbReference>
<feature type="domain" description="NADH:flavin oxidoreductase/NADH oxidase N-terminal" evidence="4">
    <location>
        <begin position="8"/>
        <end position="351"/>
    </location>
</feature>
<dbReference type="FunFam" id="3.20.20.70:FF:000059">
    <property type="entry name" value="N-ethylmaleimide reductase, FMN-linked"/>
    <property type="match status" value="1"/>
</dbReference>
<dbReference type="CDD" id="cd02933">
    <property type="entry name" value="OYE_like_FMN"/>
    <property type="match status" value="1"/>
</dbReference>
<keyword evidence="6" id="KW-1185">Reference proteome</keyword>
<organism evidence="5 6">
    <name type="scientific">Globisporangium ultimum (strain ATCC 200006 / CBS 805.95 / DAOM BR144)</name>
    <name type="common">Pythium ultimum</name>
    <dbReference type="NCBI Taxonomy" id="431595"/>
    <lineage>
        <taxon>Eukaryota</taxon>
        <taxon>Sar</taxon>
        <taxon>Stramenopiles</taxon>
        <taxon>Oomycota</taxon>
        <taxon>Peronosporomycetes</taxon>
        <taxon>Pythiales</taxon>
        <taxon>Pythiaceae</taxon>
        <taxon>Globisporangium</taxon>
    </lineage>
</organism>
<dbReference type="SUPFAM" id="SSF51395">
    <property type="entry name" value="FMN-linked oxidoreductases"/>
    <property type="match status" value="1"/>
</dbReference>
<dbReference type="STRING" id="431595.K3WA76"/>
<dbReference type="InterPro" id="IPR045247">
    <property type="entry name" value="Oye-like"/>
</dbReference>
<reference evidence="6" key="1">
    <citation type="journal article" date="2010" name="Genome Biol.">
        <title>Genome sequence of the necrotrophic plant pathogen Pythium ultimum reveals original pathogenicity mechanisms and effector repertoire.</title>
        <authorList>
            <person name="Levesque C.A."/>
            <person name="Brouwer H."/>
            <person name="Cano L."/>
            <person name="Hamilton J.P."/>
            <person name="Holt C."/>
            <person name="Huitema E."/>
            <person name="Raffaele S."/>
            <person name="Robideau G.P."/>
            <person name="Thines M."/>
            <person name="Win J."/>
            <person name="Zerillo M.M."/>
            <person name="Beakes G.W."/>
            <person name="Boore J.L."/>
            <person name="Busam D."/>
            <person name="Dumas B."/>
            <person name="Ferriera S."/>
            <person name="Fuerstenberg S.I."/>
            <person name="Gachon C.M."/>
            <person name="Gaulin E."/>
            <person name="Govers F."/>
            <person name="Grenville-Briggs L."/>
            <person name="Horner N."/>
            <person name="Hostetler J."/>
            <person name="Jiang R.H."/>
            <person name="Johnson J."/>
            <person name="Krajaejun T."/>
            <person name="Lin H."/>
            <person name="Meijer H.J."/>
            <person name="Moore B."/>
            <person name="Morris P."/>
            <person name="Phuntmart V."/>
            <person name="Puiu D."/>
            <person name="Shetty J."/>
            <person name="Stajich J.E."/>
            <person name="Tripathy S."/>
            <person name="Wawra S."/>
            <person name="van West P."/>
            <person name="Whitty B.R."/>
            <person name="Coutinho P.M."/>
            <person name="Henrissat B."/>
            <person name="Martin F."/>
            <person name="Thomas P.D."/>
            <person name="Tyler B.M."/>
            <person name="De Vries R.P."/>
            <person name="Kamoun S."/>
            <person name="Yandell M."/>
            <person name="Tisserat N."/>
            <person name="Buell C.R."/>
        </authorList>
    </citation>
    <scope>NUCLEOTIDE SEQUENCE</scope>
    <source>
        <strain evidence="6">DAOM:BR144</strain>
    </source>
</reference>
<dbReference type="AlphaFoldDB" id="K3WA76"/>
<comment type="cofactor">
    <cofactor evidence="1">
        <name>FMN</name>
        <dbReference type="ChEBI" id="CHEBI:58210"/>
    </cofactor>
</comment>
<dbReference type="eggNOG" id="KOG0134">
    <property type="taxonomic scope" value="Eukaryota"/>
</dbReference>
<name>K3WA76_GLOUD</name>
<dbReference type="GO" id="GO:0010181">
    <property type="term" value="F:FMN binding"/>
    <property type="evidence" value="ECO:0007669"/>
    <property type="project" value="InterPro"/>
</dbReference>
<accession>K3WA76</accession>
<evidence type="ECO:0000256" key="3">
    <source>
        <dbReference type="ARBA" id="ARBA00023002"/>
    </source>
</evidence>
<evidence type="ECO:0000256" key="2">
    <source>
        <dbReference type="ARBA" id="ARBA00005979"/>
    </source>
</evidence>
<evidence type="ECO:0000259" key="4">
    <source>
        <dbReference type="Pfam" id="PF00724"/>
    </source>
</evidence>
<sequence>MVASSAIKLFTPLTLGGKNPVQLLHRVAMAPLTRLRSGEEGIPPSFAAKYYAQRATNGGLIIAEATSINPTSRGYWGTPGLFNQAQVNAWKPVTKAVHDKGGKIFVQLWHTGRVGHPLNQPNGVLPVSSSAESMDNVNSWAVTREGRQKYVTPRALETDEIPGIVEDYRKAAVNAIEAGFDGVELHSANGYLLEQFLCDGVNKRTDKYGGSIENRARFLFEALGAITSSLDSSKVAIRLSPFGVTFGCTDSTPEATYGYVVKKLNDYNLAYVHVVEPGGGHHAKGPLVPATGVTSHIRPLYNGVLITASGYNRESAIQVVDDNKADIVAFGRDFIGTPDLVKRLQIGAPLNKYDQKTFYLGGEEGYTDYPFLEEVEEATA</sequence>
<keyword evidence="3" id="KW-0560">Oxidoreductase</keyword>
<dbReference type="OMA" id="GKGPVGY"/>
<dbReference type="EMBL" id="GL376634">
    <property type="status" value="NOT_ANNOTATED_CDS"/>
    <property type="molecule type" value="Genomic_DNA"/>
</dbReference>
<dbReference type="Proteomes" id="UP000019132">
    <property type="component" value="Unassembled WGS sequence"/>
</dbReference>
<dbReference type="Gene3D" id="3.20.20.70">
    <property type="entry name" value="Aldolase class I"/>
    <property type="match status" value="1"/>
</dbReference>
<evidence type="ECO:0000256" key="1">
    <source>
        <dbReference type="ARBA" id="ARBA00001917"/>
    </source>
</evidence>
<evidence type="ECO:0000313" key="6">
    <source>
        <dbReference type="Proteomes" id="UP000019132"/>
    </source>
</evidence>
<proteinExistence type="inferred from homology"/>
<dbReference type="InterPro" id="IPR013785">
    <property type="entry name" value="Aldolase_TIM"/>
</dbReference>